<evidence type="ECO:0000313" key="2">
    <source>
        <dbReference type="EMBL" id="MEL0613733.1"/>
    </source>
</evidence>
<dbReference type="RefSeq" id="WP_341564956.1">
    <property type="nucleotide sequence ID" value="NZ_JBAKAQ010000006.1"/>
</dbReference>
<keyword evidence="3" id="KW-1185">Reference proteome</keyword>
<proteinExistence type="predicted"/>
<name>A0ABU9G5G8_9GAMM</name>
<evidence type="ECO:0000256" key="1">
    <source>
        <dbReference type="SAM" id="SignalP"/>
    </source>
</evidence>
<feature type="signal peptide" evidence="1">
    <location>
        <begin position="1"/>
        <end position="25"/>
    </location>
</feature>
<organism evidence="2 3">
    <name type="scientific">Marinomonas arenicola</name>
    <dbReference type="NCBI Taxonomy" id="569601"/>
    <lineage>
        <taxon>Bacteria</taxon>
        <taxon>Pseudomonadati</taxon>
        <taxon>Pseudomonadota</taxon>
        <taxon>Gammaproteobacteria</taxon>
        <taxon>Oceanospirillales</taxon>
        <taxon>Oceanospirillaceae</taxon>
        <taxon>Marinomonas</taxon>
    </lineage>
</organism>
<accession>A0ABU9G5G8</accession>
<gene>
    <name evidence="2" type="ORF">V6242_11300</name>
</gene>
<protein>
    <submittedName>
        <fullName evidence="2">Uncharacterized protein</fullName>
    </submittedName>
</protein>
<reference evidence="2 3" key="1">
    <citation type="submission" date="2024-02" db="EMBL/GenBank/DDBJ databases">
        <title>Bacteria isolated from the canopy kelp, Nereocystis luetkeana.</title>
        <authorList>
            <person name="Pfister C.A."/>
            <person name="Younker I.T."/>
            <person name="Light S.H."/>
        </authorList>
    </citation>
    <scope>NUCLEOTIDE SEQUENCE [LARGE SCALE GENOMIC DNA]</scope>
    <source>
        <strain evidence="2 3">TI.4.07</strain>
    </source>
</reference>
<dbReference type="EMBL" id="JBAKAR010000008">
    <property type="protein sequence ID" value="MEL0613733.1"/>
    <property type="molecule type" value="Genomic_DNA"/>
</dbReference>
<sequence length="101" mass="11264">MNFHLLIILVVIASSLLSLSQRANAQEESKQRWVPATGQICCEAAIPDLDVDPIDDSYVALYLSLVVPTKKDNKLFSFYRHPISASPSDRIKPRAPPVFLI</sequence>
<dbReference type="Proteomes" id="UP001379949">
    <property type="component" value="Unassembled WGS sequence"/>
</dbReference>
<feature type="chain" id="PRO_5046238168" evidence="1">
    <location>
        <begin position="26"/>
        <end position="101"/>
    </location>
</feature>
<comment type="caution">
    <text evidence="2">The sequence shown here is derived from an EMBL/GenBank/DDBJ whole genome shotgun (WGS) entry which is preliminary data.</text>
</comment>
<evidence type="ECO:0000313" key="3">
    <source>
        <dbReference type="Proteomes" id="UP001379949"/>
    </source>
</evidence>
<keyword evidence="1" id="KW-0732">Signal</keyword>